<feature type="transmembrane region" description="Helical" evidence="1">
    <location>
        <begin position="326"/>
        <end position="346"/>
    </location>
</feature>
<evidence type="ECO:0000313" key="2">
    <source>
        <dbReference type="EMBL" id="MDM8200745.1"/>
    </source>
</evidence>
<feature type="transmembrane region" description="Helical" evidence="1">
    <location>
        <begin position="298"/>
        <end position="314"/>
    </location>
</feature>
<feature type="transmembrane region" description="Helical" evidence="1">
    <location>
        <begin position="235"/>
        <end position="255"/>
    </location>
</feature>
<reference evidence="2 3" key="1">
    <citation type="submission" date="2023-06" db="EMBL/GenBank/DDBJ databases">
        <title>Identification and characterization of horizontal gene transfer across gut microbiota members of farm animals based on homology search.</title>
        <authorList>
            <person name="Schwarzerova J."/>
            <person name="Nykrynova M."/>
            <person name="Jureckova K."/>
            <person name="Cejkova D."/>
            <person name="Rychlik I."/>
        </authorList>
    </citation>
    <scope>NUCLEOTIDE SEQUENCE [LARGE SCALE GENOMIC DNA]</scope>
    <source>
        <strain evidence="2 3">ET340</strain>
    </source>
</reference>
<keyword evidence="1" id="KW-0812">Transmembrane</keyword>
<proteinExistence type="predicted"/>
<sequence>MVLALWVLSGVVGALALHAPKAMKNVLNYLTVILLSLVMSVNNMAWDEVNLYNSYLSQEINFKGLLYTSIAAAFSKLGVSFGWFNFFLCIVSFFLITRTLKLYVNSWGTTIALYGMSCGLLDATLFRQFVASSVVIFGFKYILGENKHKVKYILCVVCGTLIHVGMAFFAIFIFDFPKIKEQKKKVIISVVAFSAIAVTYFNGRKVPGLSLVADMLNNDIGTRLGYYVSEAGGQIGWIAITVMVILEIFLVSIQYKRALICKTSNAGLVCIRSVENIVRLSIFFVPLCVMLISSFCRLYRPIFILVFLCINIVAEKKRPFTFSYKTFLTVVAFLLIVFFVYDYSIFDYNQTVFPVLNGTLFWMK</sequence>
<reference evidence="3" key="2">
    <citation type="submission" date="2023-06" db="EMBL/GenBank/DDBJ databases">
        <title>Identification and characterization of horizontal gene transfer across gut microbiota members of farm animals based on homology search.</title>
        <authorList>
            <person name="Zeman M."/>
            <person name="Kubasova T."/>
            <person name="Jahodarova E."/>
            <person name="Nykrynova M."/>
            <person name="Rychlik I."/>
        </authorList>
    </citation>
    <scope>NUCLEOTIDE SEQUENCE [LARGE SCALE GENOMIC DNA]</scope>
    <source>
        <strain evidence="3">ET340</strain>
    </source>
</reference>
<evidence type="ECO:0008006" key="4">
    <source>
        <dbReference type="Google" id="ProtNLM"/>
    </source>
</evidence>
<feature type="transmembrane region" description="Helical" evidence="1">
    <location>
        <begin position="102"/>
        <end position="121"/>
    </location>
</feature>
<comment type="caution">
    <text evidence="2">The sequence shown here is derived from an EMBL/GenBank/DDBJ whole genome shotgun (WGS) entry which is preliminary data.</text>
</comment>
<dbReference type="Pfam" id="PF14897">
    <property type="entry name" value="EpsG"/>
    <property type="match status" value="1"/>
</dbReference>
<dbReference type="EMBL" id="JAUDCL010000007">
    <property type="protein sequence ID" value="MDM8200745.1"/>
    <property type="molecule type" value="Genomic_DNA"/>
</dbReference>
<feature type="transmembrane region" description="Helical" evidence="1">
    <location>
        <begin position="65"/>
        <end position="96"/>
    </location>
</feature>
<reference evidence="2 3" key="3">
    <citation type="submission" date="2023-06" db="EMBL/GenBank/DDBJ databases">
        <authorList>
            <person name="Zeman M."/>
            <person name="Kubasova T."/>
            <person name="Jahodarova E."/>
            <person name="Nykrynova M."/>
            <person name="Rychlik I."/>
        </authorList>
    </citation>
    <scope>NUCLEOTIDE SEQUENCE [LARGE SCALE GENOMIC DNA]</scope>
    <source>
        <strain evidence="2 3">ET340</strain>
    </source>
</reference>
<keyword evidence="1" id="KW-1133">Transmembrane helix</keyword>
<evidence type="ECO:0000256" key="1">
    <source>
        <dbReference type="SAM" id="Phobius"/>
    </source>
</evidence>
<feature type="transmembrane region" description="Helical" evidence="1">
    <location>
        <begin position="150"/>
        <end position="174"/>
    </location>
</feature>
<gene>
    <name evidence="2" type="ORF">QUW08_05460</name>
</gene>
<organism evidence="2 3">
    <name type="scientific">Allofournierella massiliensis</name>
    <dbReference type="NCBI Taxonomy" id="1650663"/>
    <lineage>
        <taxon>Bacteria</taxon>
        <taxon>Bacillati</taxon>
        <taxon>Bacillota</taxon>
        <taxon>Clostridia</taxon>
        <taxon>Eubacteriales</taxon>
        <taxon>Oscillospiraceae</taxon>
        <taxon>Allofournierella</taxon>
    </lineage>
</organism>
<keyword evidence="1" id="KW-0472">Membrane</keyword>
<accession>A0ABT7UPC2</accession>
<dbReference type="RefSeq" id="WP_289599456.1">
    <property type="nucleotide sequence ID" value="NZ_JAUDCL010000007.1"/>
</dbReference>
<feature type="transmembrane region" description="Helical" evidence="1">
    <location>
        <begin position="186"/>
        <end position="203"/>
    </location>
</feature>
<feature type="transmembrane region" description="Helical" evidence="1">
    <location>
        <begin position="26"/>
        <end position="45"/>
    </location>
</feature>
<feature type="transmembrane region" description="Helical" evidence="1">
    <location>
        <begin position="276"/>
        <end position="292"/>
    </location>
</feature>
<keyword evidence="3" id="KW-1185">Reference proteome</keyword>
<dbReference type="InterPro" id="IPR049458">
    <property type="entry name" value="EpsG-like"/>
</dbReference>
<evidence type="ECO:0000313" key="3">
    <source>
        <dbReference type="Proteomes" id="UP001529380"/>
    </source>
</evidence>
<name>A0ABT7UPC2_9FIRM</name>
<dbReference type="Proteomes" id="UP001529380">
    <property type="component" value="Unassembled WGS sequence"/>
</dbReference>
<protein>
    <recommendedName>
        <fullName evidence="4">EpsG-like glucosyltransferase</fullName>
    </recommendedName>
</protein>